<name>A0A379LR12_9GAMM</name>
<dbReference type="AlphaFoldDB" id="A0A379LR12"/>
<protein>
    <submittedName>
        <fullName evidence="1">Uncharacterized protein</fullName>
    </submittedName>
</protein>
<dbReference type="EMBL" id="UGVC01000001">
    <property type="protein sequence ID" value="SUD92277.1"/>
    <property type="molecule type" value="Genomic_DNA"/>
</dbReference>
<keyword evidence="2" id="KW-1185">Reference proteome</keyword>
<evidence type="ECO:0000313" key="1">
    <source>
        <dbReference type="EMBL" id="SUD92277.1"/>
    </source>
</evidence>
<dbReference type="RefSeq" id="WP_028859208.1">
    <property type="nucleotide sequence ID" value="NZ_CAJHAQ010000001.1"/>
</dbReference>
<accession>A0A379LR12</accession>
<reference evidence="1 2" key="1">
    <citation type="submission" date="2018-06" db="EMBL/GenBank/DDBJ databases">
        <authorList>
            <consortium name="Pathogen Informatics"/>
            <person name="Doyle S."/>
        </authorList>
    </citation>
    <scope>NUCLEOTIDE SEQUENCE [LARGE SCALE GENOMIC DNA]</scope>
    <source>
        <strain evidence="1 2">NCTC10526</strain>
    </source>
</reference>
<organism evidence="1 2">
    <name type="scientific">Psychrobacter phenylpyruvicus</name>
    <dbReference type="NCBI Taxonomy" id="29432"/>
    <lineage>
        <taxon>Bacteria</taxon>
        <taxon>Pseudomonadati</taxon>
        <taxon>Pseudomonadota</taxon>
        <taxon>Gammaproteobacteria</taxon>
        <taxon>Moraxellales</taxon>
        <taxon>Moraxellaceae</taxon>
        <taxon>Psychrobacter</taxon>
    </lineage>
</organism>
<evidence type="ECO:0000313" key="2">
    <source>
        <dbReference type="Proteomes" id="UP000254123"/>
    </source>
</evidence>
<dbReference type="Proteomes" id="UP000254123">
    <property type="component" value="Unassembled WGS sequence"/>
</dbReference>
<gene>
    <name evidence="1" type="ORF">NCTC10526_02672</name>
</gene>
<proteinExistence type="predicted"/>
<sequence length="207" mass="24035">MVATGQATKERNKITYTKIDEDVIRNIGYTSIENNSDKKMVLLGDKYSYVLSRGIEDVDLMTKLDPKYLQMPKVVYVDRSTEDYISTDLDFDYVRPDEKYTDQEKSILKNICNETKTNSWKPKTYYHCSSTLKGNLYKTRTSDKRNYSLNQGRKVEIRQMGSTTYREYGDLSILPLTLAVDAVTLPLQLLWLGSSWIIYNNNQSQQN</sequence>